<dbReference type="EMBL" id="BAAAQM010000022">
    <property type="protein sequence ID" value="GAA1976174.1"/>
    <property type="molecule type" value="Genomic_DNA"/>
</dbReference>
<name>A0ABP5DAE1_9ACTN</name>
<keyword evidence="2" id="KW-1133">Transmembrane helix</keyword>
<sequence>MAAAPPPADAWPFLIARGRTVGQRVILAPEFLVSTGRHVDLQPTVARPDGSPESASADGLSRSRFEDSGTEYTLFFRRTIATADLIGRQGGDLRDESSRRVEVTEGVMIAGSPEGVDRRLLDDALKITKKTFRAFWLADDRNARPVLAPRLAQGEPAPVDLSDFVRRDRTERHFAPPPRPPAEGVAAPRGRRAGPGGLGDLRSPAPSPSRSPWQLAAVVVLIVLIAVLVLALASG</sequence>
<feature type="region of interest" description="Disordered" evidence="1">
    <location>
        <begin position="42"/>
        <end position="64"/>
    </location>
</feature>
<evidence type="ECO:0000256" key="1">
    <source>
        <dbReference type="SAM" id="MobiDB-lite"/>
    </source>
</evidence>
<keyword evidence="2" id="KW-0472">Membrane</keyword>
<evidence type="ECO:0000313" key="3">
    <source>
        <dbReference type="EMBL" id="GAA1976174.1"/>
    </source>
</evidence>
<keyword evidence="2" id="KW-0812">Transmembrane</keyword>
<feature type="region of interest" description="Disordered" evidence="1">
    <location>
        <begin position="171"/>
        <end position="207"/>
    </location>
</feature>
<dbReference type="Proteomes" id="UP001499854">
    <property type="component" value="Unassembled WGS sequence"/>
</dbReference>
<organism evidence="3 4">
    <name type="scientific">Catenulispora subtropica</name>
    <dbReference type="NCBI Taxonomy" id="450798"/>
    <lineage>
        <taxon>Bacteria</taxon>
        <taxon>Bacillati</taxon>
        <taxon>Actinomycetota</taxon>
        <taxon>Actinomycetes</taxon>
        <taxon>Catenulisporales</taxon>
        <taxon>Catenulisporaceae</taxon>
        <taxon>Catenulispora</taxon>
    </lineage>
</organism>
<feature type="transmembrane region" description="Helical" evidence="2">
    <location>
        <begin position="213"/>
        <end position="233"/>
    </location>
</feature>
<evidence type="ECO:0000256" key="2">
    <source>
        <dbReference type="SAM" id="Phobius"/>
    </source>
</evidence>
<proteinExistence type="predicted"/>
<reference evidence="4" key="1">
    <citation type="journal article" date="2019" name="Int. J. Syst. Evol. Microbiol.">
        <title>The Global Catalogue of Microorganisms (GCM) 10K type strain sequencing project: providing services to taxonomists for standard genome sequencing and annotation.</title>
        <authorList>
            <consortium name="The Broad Institute Genomics Platform"/>
            <consortium name="The Broad Institute Genome Sequencing Center for Infectious Disease"/>
            <person name="Wu L."/>
            <person name="Ma J."/>
        </authorList>
    </citation>
    <scope>NUCLEOTIDE SEQUENCE [LARGE SCALE GENOMIC DNA]</scope>
    <source>
        <strain evidence="4">JCM 16013</strain>
    </source>
</reference>
<evidence type="ECO:0000313" key="4">
    <source>
        <dbReference type="Proteomes" id="UP001499854"/>
    </source>
</evidence>
<protein>
    <submittedName>
        <fullName evidence="3">Uncharacterized protein</fullName>
    </submittedName>
</protein>
<gene>
    <name evidence="3" type="ORF">GCM10009838_40570</name>
</gene>
<comment type="caution">
    <text evidence="3">The sequence shown here is derived from an EMBL/GenBank/DDBJ whole genome shotgun (WGS) entry which is preliminary data.</text>
</comment>
<accession>A0ABP5DAE1</accession>
<dbReference type="RefSeq" id="WP_344658627.1">
    <property type="nucleotide sequence ID" value="NZ_BAAAQM010000022.1"/>
</dbReference>
<keyword evidence="4" id="KW-1185">Reference proteome</keyword>